<accession>O67075</accession>
<evidence type="ECO:0000313" key="3">
    <source>
        <dbReference type="Proteomes" id="UP000000798"/>
    </source>
</evidence>
<name>O67075_AQUAE</name>
<dbReference type="InterPro" id="IPR036457">
    <property type="entry name" value="PPM-type-like_dom_sf"/>
</dbReference>
<dbReference type="SUPFAM" id="SSF81606">
    <property type="entry name" value="PP2C-like"/>
    <property type="match status" value="1"/>
</dbReference>
<evidence type="ECO:0000259" key="1">
    <source>
        <dbReference type="PROSITE" id="PS51746"/>
    </source>
</evidence>
<dbReference type="STRING" id="224324.aq_933"/>
<evidence type="ECO:0000313" key="2">
    <source>
        <dbReference type="EMBL" id="AAC07040.1"/>
    </source>
</evidence>
<gene>
    <name evidence="2" type="ordered locus">aq_933</name>
</gene>
<dbReference type="HOGENOM" id="CLU_034545_3_1_0"/>
<dbReference type="EnsemblBacteria" id="AAC07040">
    <property type="protein sequence ID" value="AAC07040"/>
    <property type="gene ID" value="aq_933"/>
</dbReference>
<dbReference type="PROSITE" id="PS51746">
    <property type="entry name" value="PPM_2"/>
    <property type="match status" value="1"/>
</dbReference>
<dbReference type="InterPro" id="IPR001932">
    <property type="entry name" value="PPM-type_phosphatase-like_dom"/>
</dbReference>
<keyword evidence="3" id="KW-1185">Reference proteome</keyword>
<dbReference type="InterPro" id="IPR015655">
    <property type="entry name" value="PP2C"/>
</dbReference>
<dbReference type="PANTHER" id="PTHR47992">
    <property type="entry name" value="PROTEIN PHOSPHATASE"/>
    <property type="match status" value="1"/>
</dbReference>
<feature type="domain" description="PPM-type phosphatase" evidence="1">
    <location>
        <begin position="4"/>
        <end position="252"/>
    </location>
</feature>
<dbReference type="eggNOG" id="COG0631">
    <property type="taxonomic scope" value="Bacteria"/>
</dbReference>
<dbReference type="CDD" id="cd00143">
    <property type="entry name" value="PP2Cc"/>
    <property type="match status" value="1"/>
</dbReference>
<protein>
    <recommendedName>
        <fullName evidence="1">PPM-type phosphatase domain-containing protein</fullName>
    </recommendedName>
</protein>
<dbReference type="SMART" id="SM00331">
    <property type="entry name" value="PP2C_SIG"/>
    <property type="match status" value="1"/>
</dbReference>
<dbReference type="Pfam" id="PF13672">
    <property type="entry name" value="PP2C_2"/>
    <property type="match status" value="1"/>
</dbReference>
<proteinExistence type="predicted"/>
<dbReference type="KEGG" id="aae:aq_933"/>
<sequence>MKVRTAYITNTGKVRPKNEDALLVDGKLFRETSMNTPQVEEFEVYEFTPFAVADGLGGHACGEKASGLVLEVLKEEKPEKPEYIKEIILKAKKRLDEYINEGNEFCYGFGTALAGVYLSKDRAIVFNVGDCRVYRFRDGNLELLTEDHTYLFQYYKEGRISYEELRLHPERHILESAILGGYPDLPEVFVREEEVKKGDTFLICSDGLWEALSFREKVSCLSKEDIKLRANCLFELAYQDGKDNISFILLECD</sequence>
<dbReference type="RefSeq" id="WP_010880576.1">
    <property type="nucleotide sequence ID" value="NC_000918.1"/>
</dbReference>
<dbReference type="EMBL" id="AE000657">
    <property type="protein sequence ID" value="AAC07040.1"/>
    <property type="molecule type" value="Genomic_DNA"/>
</dbReference>
<dbReference type="AlphaFoldDB" id="O67075"/>
<dbReference type="Proteomes" id="UP000000798">
    <property type="component" value="Chromosome"/>
</dbReference>
<dbReference type="Gene3D" id="3.60.40.10">
    <property type="entry name" value="PPM-type phosphatase domain"/>
    <property type="match status" value="1"/>
</dbReference>
<dbReference type="OrthoDB" id="9801841at2"/>
<dbReference type="GO" id="GO:0004722">
    <property type="term" value="F:protein serine/threonine phosphatase activity"/>
    <property type="evidence" value="ECO:0000318"/>
    <property type="project" value="GO_Central"/>
</dbReference>
<organism evidence="2 3">
    <name type="scientific">Aquifex aeolicus (strain VF5)</name>
    <dbReference type="NCBI Taxonomy" id="224324"/>
    <lineage>
        <taxon>Bacteria</taxon>
        <taxon>Pseudomonadati</taxon>
        <taxon>Aquificota</taxon>
        <taxon>Aquificia</taxon>
        <taxon>Aquificales</taxon>
        <taxon>Aquificaceae</taxon>
        <taxon>Aquifex</taxon>
    </lineage>
</organism>
<dbReference type="PIR" id="H70380">
    <property type="entry name" value="H70380"/>
</dbReference>
<reference evidence="2 3" key="1">
    <citation type="journal article" date="1998" name="Nature">
        <title>The complete genome of the hyperthermophilic bacterium Aquifex aeolicus.</title>
        <authorList>
            <person name="Deckert G."/>
            <person name="Warren P.V."/>
            <person name="Gaasterland T."/>
            <person name="Young W.G."/>
            <person name="Lenox A.L."/>
            <person name="Graham D.E."/>
            <person name="Overbeek R."/>
            <person name="Snead M.A."/>
            <person name="Keller M."/>
            <person name="Aujay M."/>
            <person name="Huber R."/>
            <person name="Feldman R.A."/>
            <person name="Short J.M."/>
            <person name="Olson G.J."/>
            <person name="Swanson R.V."/>
        </authorList>
    </citation>
    <scope>NUCLEOTIDE SEQUENCE [LARGE SCALE GENOMIC DNA]</scope>
    <source>
        <strain evidence="2 3">VF5</strain>
    </source>
</reference>
<dbReference type="GO" id="GO:0007165">
    <property type="term" value="P:signal transduction"/>
    <property type="evidence" value="ECO:0000318"/>
    <property type="project" value="GO_Central"/>
</dbReference>
<dbReference type="InParanoid" id="O67075"/>
<dbReference type="SMART" id="SM00332">
    <property type="entry name" value="PP2Cc"/>
    <property type="match status" value="1"/>
</dbReference>